<dbReference type="Proteomes" id="UP000580474">
    <property type="component" value="Unassembled WGS sequence"/>
</dbReference>
<reference evidence="1 2" key="1">
    <citation type="submission" date="2020-08" db="EMBL/GenBank/DDBJ databases">
        <title>Sequencing the genomes of 1000 actinobacteria strains.</title>
        <authorList>
            <person name="Klenk H.-P."/>
        </authorList>
    </citation>
    <scope>NUCLEOTIDE SEQUENCE [LARGE SCALE GENOMIC DNA]</scope>
    <source>
        <strain evidence="1 2">DSM 45582</strain>
    </source>
</reference>
<dbReference type="RefSeq" id="WP_184481775.1">
    <property type="nucleotide sequence ID" value="NZ_JACHIV010000001.1"/>
</dbReference>
<dbReference type="AlphaFoldDB" id="A0A840NQP0"/>
<accession>A0A840NQP0</accession>
<keyword evidence="2" id="KW-1185">Reference proteome</keyword>
<evidence type="ECO:0000313" key="2">
    <source>
        <dbReference type="Proteomes" id="UP000580474"/>
    </source>
</evidence>
<gene>
    <name evidence="1" type="ORF">BJ969_004520</name>
</gene>
<organism evidence="1 2">
    <name type="scientific">Saccharopolyspora gloriosae</name>
    <dbReference type="NCBI Taxonomy" id="455344"/>
    <lineage>
        <taxon>Bacteria</taxon>
        <taxon>Bacillati</taxon>
        <taxon>Actinomycetota</taxon>
        <taxon>Actinomycetes</taxon>
        <taxon>Pseudonocardiales</taxon>
        <taxon>Pseudonocardiaceae</taxon>
        <taxon>Saccharopolyspora</taxon>
    </lineage>
</organism>
<evidence type="ECO:0000313" key="1">
    <source>
        <dbReference type="EMBL" id="MBB5071432.1"/>
    </source>
</evidence>
<proteinExistence type="predicted"/>
<protein>
    <submittedName>
        <fullName evidence="1">Uncharacterized protein</fullName>
    </submittedName>
</protein>
<dbReference type="EMBL" id="JACHIV010000001">
    <property type="protein sequence ID" value="MBB5071432.1"/>
    <property type="molecule type" value="Genomic_DNA"/>
</dbReference>
<sequence>MPEGNFGIDPAALDAVIAGHEQTVQALSDLIPGGGYVADAGSGAGLQALALSAGDLGEDSEVRGALAMFCLQWEHGLGSLLRTGQEMADQLTEVVREYRGQDDEVSGLFKEIYMTVASPDQQKVAGARDMSWSELGEAARPDYGGWGEELGEVGESFGQVGDDLWTAGQAGAEVMNPALREWNDR</sequence>
<name>A0A840NQP0_9PSEU</name>
<comment type="caution">
    <text evidence="1">The sequence shown here is derived from an EMBL/GenBank/DDBJ whole genome shotgun (WGS) entry which is preliminary data.</text>
</comment>